<evidence type="ECO:0000256" key="1">
    <source>
        <dbReference type="ARBA" id="ARBA00004141"/>
    </source>
</evidence>
<keyword evidence="5 6" id="KW-0472">Membrane</keyword>
<feature type="transmembrane region" description="Helical" evidence="6">
    <location>
        <begin position="59"/>
        <end position="79"/>
    </location>
</feature>
<evidence type="ECO:0000256" key="6">
    <source>
        <dbReference type="SAM" id="Phobius"/>
    </source>
</evidence>
<dbReference type="Pfam" id="PF07690">
    <property type="entry name" value="MFS_1"/>
    <property type="match status" value="1"/>
</dbReference>
<dbReference type="FunFam" id="1.20.1250.20:FF:000018">
    <property type="entry name" value="MFS transporter permease"/>
    <property type="match status" value="1"/>
</dbReference>
<gene>
    <name evidence="8" type="ORF">BS640_07105</name>
</gene>
<dbReference type="Gene3D" id="1.20.1250.20">
    <property type="entry name" value="MFS general substrate transporter like domains"/>
    <property type="match status" value="2"/>
</dbReference>
<comment type="subcellular location">
    <subcellularLocation>
        <location evidence="1">Membrane</location>
        <topology evidence="1">Multi-pass membrane protein</topology>
    </subcellularLocation>
</comment>
<feature type="transmembrane region" description="Helical" evidence="6">
    <location>
        <begin position="100"/>
        <end position="119"/>
    </location>
</feature>
<evidence type="ECO:0000256" key="5">
    <source>
        <dbReference type="ARBA" id="ARBA00023136"/>
    </source>
</evidence>
<comment type="caution">
    <text evidence="8">The sequence shown here is derived from an EMBL/GenBank/DDBJ whole genome shotgun (WGS) entry which is preliminary data.</text>
</comment>
<dbReference type="PANTHER" id="PTHR43791:SF36">
    <property type="entry name" value="TRANSPORTER, PUTATIVE (AFU_ORTHOLOGUE AFUA_6G08340)-RELATED"/>
    <property type="match status" value="1"/>
</dbReference>
<keyword evidence="2" id="KW-0813">Transport</keyword>
<dbReference type="CDD" id="cd17319">
    <property type="entry name" value="MFS_ExuT_GudP_like"/>
    <property type="match status" value="1"/>
</dbReference>
<evidence type="ECO:0000313" key="9">
    <source>
        <dbReference type="Proteomes" id="UP000192536"/>
    </source>
</evidence>
<feature type="transmembrane region" description="Helical" evidence="6">
    <location>
        <begin position="343"/>
        <end position="361"/>
    </location>
</feature>
<feature type="transmembrane region" description="Helical" evidence="6">
    <location>
        <begin position="187"/>
        <end position="206"/>
    </location>
</feature>
<dbReference type="GO" id="GO:0022857">
    <property type="term" value="F:transmembrane transporter activity"/>
    <property type="evidence" value="ECO:0007669"/>
    <property type="project" value="InterPro"/>
</dbReference>
<feature type="domain" description="Major facilitator superfamily (MFS) profile" evidence="7">
    <location>
        <begin position="29"/>
        <end position="432"/>
    </location>
</feature>
<keyword evidence="9" id="KW-1185">Reference proteome</keyword>
<dbReference type="PROSITE" id="PS50850">
    <property type="entry name" value="MFS"/>
    <property type="match status" value="1"/>
</dbReference>
<feature type="transmembrane region" description="Helical" evidence="6">
    <location>
        <begin position="408"/>
        <end position="430"/>
    </location>
</feature>
<proteinExistence type="predicted"/>
<evidence type="ECO:0000256" key="4">
    <source>
        <dbReference type="ARBA" id="ARBA00022989"/>
    </source>
</evidence>
<dbReference type="AlphaFoldDB" id="A0A1X0WHD2"/>
<feature type="transmembrane region" description="Helical" evidence="6">
    <location>
        <begin position="373"/>
        <end position="396"/>
    </location>
</feature>
<dbReference type="InterPro" id="IPR036259">
    <property type="entry name" value="MFS_trans_sf"/>
</dbReference>
<feature type="transmembrane region" description="Helical" evidence="6">
    <location>
        <begin position="125"/>
        <end position="147"/>
    </location>
</feature>
<organism evidence="8 9">
    <name type="scientific">Rouxiella badensis</name>
    <dbReference type="NCBI Taxonomy" id="1646377"/>
    <lineage>
        <taxon>Bacteria</taxon>
        <taxon>Pseudomonadati</taxon>
        <taxon>Pseudomonadota</taxon>
        <taxon>Gammaproteobacteria</taxon>
        <taxon>Enterobacterales</taxon>
        <taxon>Yersiniaceae</taxon>
        <taxon>Rouxiella</taxon>
    </lineage>
</organism>
<sequence length="447" mass="48997">MKNEIKPLNEIRPLSEEEQKLCMKAAWRLIPLLGVAYFFNYLDRTSVGYAALQMSAQLGLGPAQFGLGAGIMFFGYCLCEVPSNLAMYRFGARLWLSRIMITWGCVAAMMVFVVGPWSFYSIRLLLGIAEAGFFPGVIYFLSIWFPVQFRTRVLAWFTVATPISFLVGGPLSTSLLQLHGFLGMDGWQWMFLIEGVPACLLGFVALRRLADRPEQANWLTEKEKVTFSRMMQIGGEGPSQSQHFRSVLKDVRVWLLSGITFSYTLGTYGVGIWLPQMLKAEGIETTTIGWIAAIPYFFSTLGLIFWARAVDKSGRGVMHLIAALLLAALALMLSLYLDSLVPALIGVTFALVGTLSAKTIFFTLPGKFLRGQAAAGGIALINALGAFGGFVGPFLMGVAKEMTHSFTAGMMLMGCIIMFAAFLAVILLIIMRPVNLEETQGGVSLGK</sequence>
<feature type="transmembrane region" description="Helical" evidence="6">
    <location>
        <begin position="253"/>
        <end position="275"/>
    </location>
</feature>
<feature type="transmembrane region" description="Helical" evidence="6">
    <location>
        <begin position="287"/>
        <end position="306"/>
    </location>
</feature>
<accession>A0A1X0WHD2</accession>
<dbReference type="InterPro" id="IPR011701">
    <property type="entry name" value="MFS"/>
</dbReference>
<dbReference type="InterPro" id="IPR020846">
    <property type="entry name" value="MFS_dom"/>
</dbReference>
<feature type="transmembrane region" description="Helical" evidence="6">
    <location>
        <begin position="21"/>
        <end position="39"/>
    </location>
</feature>
<dbReference type="Proteomes" id="UP000192536">
    <property type="component" value="Unassembled WGS sequence"/>
</dbReference>
<feature type="transmembrane region" description="Helical" evidence="6">
    <location>
        <begin position="318"/>
        <end position="337"/>
    </location>
</feature>
<keyword evidence="4 6" id="KW-1133">Transmembrane helix</keyword>
<name>A0A1X0WHD2_9GAMM</name>
<dbReference type="STRING" id="1646377.BS640_07105"/>
<protein>
    <recommendedName>
        <fullName evidence="7">Major facilitator superfamily (MFS) profile domain-containing protein</fullName>
    </recommendedName>
</protein>
<dbReference type="EMBL" id="MRWE01000009">
    <property type="protein sequence ID" value="ORJ26208.1"/>
    <property type="molecule type" value="Genomic_DNA"/>
</dbReference>
<dbReference type="PANTHER" id="PTHR43791">
    <property type="entry name" value="PERMEASE-RELATED"/>
    <property type="match status" value="1"/>
</dbReference>
<dbReference type="SUPFAM" id="SSF103473">
    <property type="entry name" value="MFS general substrate transporter"/>
    <property type="match status" value="1"/>
</dbReference>
<evidence type="ECO:0000256" key="2">
    <source>
        <dbReference type="ARBA" id="ARBA00022448"/>
    </source>
</evidence>
<dbReference type="GO" id="GO:0016020">
    <property type="term" value="C:membrane"/>
    <property type="evidence" value="ECO:0007669"/>
    <property type="project" value="UniProtKB-SubCell"/>
</dbReference>
<reference evidence="8 9" key="1">
    <citation type="journal article" date="2017" name="Int. J. Syst. Evol. Microbiol.">
        <title>Rouxiella badensis sp. nov. and Rouxiella silvae sp. nov. isolated from peat bog soil in Germany and emendation of the genus description.</title>
        <authorList>
            <person name="Le Fleche-Mateos A."/>
            <person name="Kugler J.H."/>
            <person name="Hansen S.H."/>
            <person name="Syldatk C."/>
            <person name="Hausmann R."/>
            <person name="Lomprez F."/>
            <person name="Vandenbogaert M."/>
            <person name="Manuguerra J.C."/>
            <person name="Grimont P.A."/>
        </authorList>
    </citation>
    <scope>NUCLEOTIDE SEQUENCE [LARGE SCALE GENOMIC DNA]</scope>
    <source>
        <strain evidence="8 9">DSM 100043</strain>
    </source>
</reference>
<evidence type="ECO:0000259" key="7">
    <source>
        <dbReference type="PROSITE" id="PS50850"/>
    </source>
</evidence>
<feature type="transmembrane region" description="Helical" evidence="6">
    <location>
        <begin position="154"/>
        <end position="175"/>
    </location>
</feature>
<evidence type="ECO:0000256" key="3">
    <source>
        <dbReference type="ARBA" id="ARBA00022692"/>
    </source>
</evidence>
<keyword evidence="3 6" id="KW-0812">Transmembrane</keyword>
<evidence type="ECO:0000313" key="8">
    <source>
        <dbReference type="EMBL" id="ORJ26208.1"/>
    </source>
</evidence>